<dbReference type="InterPro" id="IPR012349">
    <property type="entry name" value="Split_barrel_FMN-bd"/>
</dbReference>
<feature type="binding site" evidence="7 9">
    <location>
        <position position="88"/>
    </location>
    <ligand>
        <name>FMN</name>
        <dbReference type="ChEBI" id="CHEBI:58210"/>
    </ligand>
</feature>
<evidence type="ECO:0000256" key="7">
    <source>
        <dbReference type="HAMAP-Rule" id="MF_01629"/>
    </source>
</evidence>
<dbReference type="Proteomes" id="UP000028922">
    <property type="component" value="Unassembled WGS sequence"/>
</dbReference>
<dbReference type="PANTHER" id="PTHR10851">
    <property type="entry name" value="PYRIDOXINE-5-PHOSPHATE OXIDASE"/>
    <property type="match status" value="1"/>
</dbReference>
<dbReference type="EMBL" id="JPSP01000016">
    <property type="protein sequence ID" value="KFF41029.1"/>
    <property type="molecule type" value="Genomic_DNA"/>
</dbReference>
<evidence type="ECO:0000256" key="3">
    <source>
        <dbReference type="ARBA" id="ARBA00022630"/>
    </source>
</evidence>
<reference evidence="12 13" key="1">
    <citation type="submission" date="2014-08" db="EMBL/GenBank/DDBJ databases">
        <title>Comparative genomics reveals surprising divergence of two closely related strains of uncultivated UCYN-A cyanobacteria.</title>
        <authorList>
            <person name="Bombar D."/>
            <person name="Heller P."/>
            <person name="Sanchez-Baracaldo P."/>
            <person name="Carter B.J."/>
            <person name="Zert J.P."/>
        </authorList>
    </citation>
    <scope>NUCLEOTIDE SEQUENCE [LARGE SCALE GENOMIC DNA]</scope>
</reference>
<comment type="function">
    <text evidence="7">Catalyzes the oxidation of either pyridoxine 5'-phosphate (PNP) or pyridoxamine 5'-phosphate (PMP) into pyridoxal 5'-phosphate (PLP).</text>
</comment>
<keyword evidence="4 7" id="KW-0288">FMN</keyword>
<evidence type="ECO:0000256" key="5">
    <source>
        <dbReference type="ARBA" id="ARBA00023002"/>
    </source>
</evidence>
<dbReference type="NCBIfam" id="NF004231">
    <property type="entry name" value="PRK05679.1"/>
    <property type="match status" value="1"/>
</dbReference>
<comment type="subunit">
    <text evidence="2 7">Homodimer.</text>
</comment>
<evidence type="ECO:0000256" key="4">
    <source>
        <dbReference type="ARBA" id="ARBA00022643"/>
    </source>
</evidence>
<dbReference type="InterPro" id="IPR000659">
    <property type="entry name" value="Pyridox_Oxase"/>
</dbReference>
<evidence type="ECO:0000256" key="6">
    <source>
        <dbReference type="ARBA" id="ARBA00023096"/>
    </source>
</evidence>
<dbReference type="EC" id="1.4.3.5" evidence="7"/>
<dbReference type="InterPro" id="IPR019576">
    <property type="entry name" value="Pyridoxamine_oxidase_dimer_C"/>
</dbReference>
<keyword evidence="5 7" id="KW-0560">Oxidoreductase</keyword>
<feature type="binding site" evidence="7 9">
    <location>
        <position position="201"/>
    </location>
    <ligand>
        <name>FMN</name>
        <dbReference type="ChEBI" id="CHEBI:58210"/>
    </ligand>
</feature>
<dbReference type="eggNOG" id="COG0259">
    <property type="taxonomic scope" value="Bacteria"/>
</dbReference>
<accession>A0A086CFR5</accession>
<proteinExistence type="inferred from homology"/>
<evidence type="ECO:0000259" key="10">
    <source>
        <dbReference type="Pfam" id="PF01243"/>
    </source>
</evidence>
<feature type="binding site" evidence="7 9">
    <location>
        <begin position="67"/>
        <end position="72"/>
    </location>
    <ligand>
        <name>FMN</name>
        <dbReference type="ChEBI" id="CHEBI:58210"/>
    </ligand>
</feature>
<protein>
    <recommendedName>
        <fullName evidence="7">Pyridoxine/pyridoxamine 5'-phosphate oxidase</fullName>
        <ecNumber evidence="7">1.4.3.5</ecNumber>
    </recommendedName>
    <alternativeName>
        <fullName evidence="7">PNP/PMP oxidase</fullName>
        <shortName evidence="7">PNPOx</shortName>
    </alternativeName>
    <alternativeName>
        <fullName evidence="7">Pyridoxal 5'-phosphate synthase</fullName>
    </alternativeName>
</protein>
<dbReference type="PANTHER" id="PTHR10851:SF0">
    <property type="entry name" value="PYRIDOXINE-5'-PHOSPHATE OXIDASE"/>
    <property type="match status" value="1"/>
</dbReference>
<organism evidence="12 13">
    <name type="scientific">Candidatus Atelocyanobacterium thalassa isolate SIO64986</name>
    <dbReference type="NCBI Taxonomy" id="1527444"/>
    <lineage>
        <taxon>Bacteria</taxon>
        <taxon>Bacillati</taxon>
        <taxon>Cyanobacteriota</taxon>
        <taxon>Cyanophyceae</taxon>
        <taxon>Oscillatoriophycideae</taxon>
        <taxon>Chroococcales</taxon>
        <taxon>Aphanothecaceae</taxon>
        <taxon>Candidatus Atelocyanobacterium</taxon>
        <taxon>Candidatus Atelocyanobacterium thalassae</taxon>
    </lineage>
</organism>
<dbReference type="GO" id="GO:0008615">
    <property type="term" value="P:pyridoxine biosynthetic process"/>
    <property type="evidence" value="ECO:0007669"/>
    <property type="project" value="UniProtKB-UniRule"/>
</dbReference>
<dbReference type="Pfam" id="PF10590">
    <property type="entry name" value="PNP_phzG_C"/>
    <property type="match status" value="1"/>
</dbReference>
<feature type="binding site" evidence="7 8">
    <location>
        <position position="72"/>
    </location>
    <ligand>
        <name>substrate</name>
    </ligand>
</feature>
<feature type="binding site" evidence="7 9">
    <location>
        <position position="89"/>
    </location>
    <ligand>
        <name>FMN</name>
        <dbReference type="ChEBI" id="CHEBI:58210"/>
    </ligand>
</feature>
<evidence type="ECO:0000313" key="13">
    <source>
        <dbReference type="Proteomes" id="UP000028922"/>
    </source>
</evidence>
<dbReference type="UniPathway" id="UPA01068">
    <property type="reaction ID" value="UER00304"/>
</dbReference>
<comment type="cofactor">
    <cofactor evidence="7 9">
        <name>FMN</name>
        <dbReference type="ChEBI" id="CHEBI:58210"/>
    </cofactor>
    <text evidence="7 9">Binds 1 FMN per subunit.</text>
</comment>
<comment type="caution">
    <text evidence="12">The sequence shown here is derived from an EMBL/GenBank/DDBJ whole genome shotgun (WGS) entry which is preliminary data.</text>
</comment>
<keyword evidence="3 7" id="KW-0285">Flavoprotein</keyword>
<feature type="binding site" evidence="7 9">
    <location>
        <position position="191"/>
    </location>
    <ligand>
        <name>FMN</name>
        <dbReference type="ChEBI" id="CHEBI:58210"/>
    </ligand>
</feature>
<dbReference type="NCBIfam" id="TIGR00558">
    <property type="entry name" value="pdxH"/>
    <property type="match status" value="1"/>
</dbReference>
<dbReference type="PATRIC" id="fig|1527444.3.peg.1106"/>
<feature type="domain" description="Pyridoxine 5'-phosphate oxidase dimerisation C-terminal" evidence="11">
    <location>
        <begin position="178"/>
        <end position="219"/>
    </location>
</feature>
<comment type="pathway">
    <text evidence="7">Cofactor metabolism; pyridoxal 5'-phosphate salvage; pyridoxal 5'-phosphate from pyridoxamine 5'-phosphate: step 1/1.</text>
</comment>
<name>A0A086CFR5_9CHRO</name>
<dbReference type="GO" id="GO:0010181">
    <property type="term" value="F:FMN binding"/>
    <property type="evidence" value="ECO:0007669"/>
    <property type="project" value="UniProtKB-UniRule"/>
</dbReference>
<dbReference type="STRING" id="1527444.ucyna2_01160"/>
<dbReference type="Gene3D" id="2.30.110.10">
    <property type="entry name" value="Electron Transport, Fmn-binding Protein, Chain A"/>
    <property type="match status" value="1"/>
</dbReference>
<gene>
    <name evidence="7" type="primary">pdxH</name>
    <name evidence="12" type="ORF">ucyna2_01160</name>
</gene>
<dbReference type="AlphaFoldDB" id="A0A086CFR5"/>
<dbReference type="GO" id="GO:0004733">
    <property type="term" value="F:pyridoxamine phosphate oxidase activity"/>
    <property type="evidence" value="ECO:0007669"/>
    <property type="project" value="UniProtKB-UniRule"/>
</dbReference>
<evidence type="ECO:0000256" key="9">
    <source>
        <dbReference type="PIRSR" id="PIRSR000190-2"/>
    </source>
</evidence>
<dbReference type="PROSITE" id="PS01064">
    <property type="entry name" value="PYRIDOX_OXIDASE"/>
    <property type="match status" value="1"/>
</dbReference>
<feature type="binding site" evidence="7 9">
    <location>
        <begin position="82"/>
        <end position="83"/>
    </location>
    <ligand>
        <name>FMN</name>
        <dbReference type="ChEBI" id="CHEBI:58210"/>
    </ligand>
</feature>
<feature type="binding site" evidence="7 9">
    <location>
        <position position="111"/>
    </location>
    <ligand>
        <name>FMN</name>
        <dbReference type="ChEBI" id="CHEBI:58210"/>
    </ligand>
</feature>
<dbReference type="InterPro" id="IPR011576">
    <property type="entry name" value="Pyridox_Oxase_N"/>
</dbReference>
<dbReference type="PIRSF" id="PIRSF000190">
    <property type="entry name" value="Pyd_amn-ph_oxd"/>
    <property type="match status" value="1"/>
</dbReference>
<comment type="catalytic activity">
    <reaction evidence="7">
        <text>pyridoxine 5'-phosphate + O2 = pyridoxal 5'-phosphate + H2O2</text>
        <dbReference type="Rhea" id="RHEA:15149"/>
        <dbReference type="ChEBI" id="CHEBI:15379"/>
        <dbReference type="ChEBI" id="CHEBI:16240"/>
        <dbReference type="ChEBI" id="CHEBI:58589"/>
        <dbReference type="ChEBI" id="CHEBI:597326"/>
        <dbReference type="EC" id="1.4.3.5"/>
    </reaction>
</comment>
<evidence type="ECO:0000256" key="8">
    <source>
        <dbReference type="PIRSR" id="PIRSR000190-1"/>
    </source>
</evidence>
<evidence type="ECO:0000256" key="1">
    <source>
        <dbReference type="ARBA" id="ARBA00007301"/>
    </source>
</evidence>
<dbReference type="SUPFAM" id="SSF50475">
    <property type="entry name" value="FMN-binding split barrel"/>
    <property type="match status" value="1"/>
</dbReference>
<dbReference type="FunFam" id="2.30.110.10:FF:000020">
    <property type="entry name" value="PNPO isoform 11"/>
    <property type="match status" value="1"/>
</dbReference>
<feature type="binding site" evidence="7 8">
    <location>
        <position position="133"/>
    </location>
    <ligand>
        <name>substrate</name>
    </ligand>
</feature>
<evidence type="ECO:0000259" key="11">
    <source>
        <dbReference type="Pfam" id="PF10590"/>
    </source>
</evidence>
<feature type="binding site" evidence="7 9">
    <location>
        <begin position="146"/>
        <end position="147"/>
    </location>
    <ligand>
        <name>FMN</name>
        <dbReference type="ChEBI" id="CHEBI:58210"/>
    </ligand>
</feature>
<evidence type="ECO:0000256" key="2">
    <source>
        <dbReference type="ARBA" id="ARBA00011738"/>
    </source>
</evidence>
<dbReference type="HAMAP" id="MF_01629">
    <property type="entry name" value="PdxH"/>
    <property type="match status" value="1"/>
</dbReference>
<feature type="binding site" evidence="7 8">
    <location>
        <begin position="197"/>
        <end position="199"/>
    </location>
    <ligand>
        <name>substrate</name>
    </ligand>
</feature>
<feature type="domain" description="Pyridoxamine 5'-phosphate oxidase N-terminal" evidence="10">
    <location>
        <begin position="43"/>
        <end position="163"/>
    </location>
</feature>
<sequence length="219" mass="25491">MEKSNLAMDLSALRQEYNCEGLIKKDLALDPFHQFEKWFKQYTQANLPEPNAMVLATVSERGEPSTRIVLLKYFDKQGFVFFTNYKSKKAQQIEKNSNVALLFPWFPLERQVKIQGTASKISITESLAYFVSRPRGSQIGAWCSHQSTVVSSRSILENSYEELKIKFQNKTIPLPSFWGGYRVVPKQFEFWQGRSNRLHDRFTYSSTDDDHWSIDRLSP</sequence>
<dbReference type="InterPro" id="IPR019740">
    <property type="entry name" value="Pyridox_Oxase_CS"/>
</dbReference>
<evidence type="ECO:0000313" key="12">
    <source>
        <dbReference type="EMBL" id="KFF41029.1"/>
    </source>
</evidence>
<dbReference type="Pfam" id="PF01243">
    <property type="entry name" value="PNPOx_N"/>
    <property type="match status" value="1"/>
</dbReference>
<feature type="binding site" evidence="7 8">
    <location>
        <position position="129"/>
    </location>
    <ligand>
        <name>substrate</name>
    </ligand>
</feature>
<comment type="similarity">
    <text evidence="1 7">Belongs to the pyridoxamine 5'-phosphate oxidase family.</text>
</comment>
<comment type="pathway">
    <text evidence="7">Cofactor metabolism; pyridoxal 5'-phosphate salvage; pyridoxal 5'-phosphate from pyridoxine 5'-phosphate: step 1/1.</text>
</comment>
<feature type="binding site" evidence="8">
    <location>
        <begin position="14"/>
        <end position="17"/>
    </location>
    <ligand>
        <name>substrate</name>
    </ligand>
</feature>
<comment type="catalytic activity">
    <reaction evidence="7">
        <text>pyridoxamine 5'-phosphate + O2 + H2O = pyridoxal 5'-phosphate + H2O2 + NH4(+)</text>
        <dbReference type="Rhea" id="RHEA:15817"/>
        <dbReference type="ChEBI" id="CHEBI:15377"/>
        <dbReference type="ChEBI" id="CHEBI:15379"/>
        <dbReference type="ChEBI" id="CHEBI:16240"/>
        <dbReference type="ChEBI" id="CHEBI:28938"/>
        <dbReference type="ChEBI" id="CHEBI:58451"/>
        <dbReference type="ChEBI" id="CHEBI:597326"/>
        <dbReference type="EC" id="1.4.3.5"/>
    </reaction>
</comment>
<feature type="binding site" evidence="7 8">
    <location>
        <position position="137"/>
    </location>
    <ligand>
        <name>substrate</name>
    </ligand>
</feature>
<keyword evidence="6 7" id="KW-0664">Pyridoxine biosynthesis</keyword>